<dbReference type="PROSITE" id="PS51826">
    <property type="entry name" value="PSBD"/>
    <property type="match status" value="1"/>
</dbReference>
<dbReference type="SUPFAM" id="SSF47005">
    <property type="entry name" value="Peripheral subunit-binding domain of 2-oxo acid dehydrogenase complex"/>
    <property type="match status" value="1"/>
</dbReference>
<accession>A0A8C2VTD8</accession>
<reference evidence="3" key="2">
    <citation type="submission" date="2025-09" db="UniProtKB">
        <authorList>
            <consortium name="Ensembl"/>
        </authorList>
    </citation>
    <scope>IDENTIFICATION</scope>
</reference>
<dbReference type="Pfam" id="PF02817">
    <property type="entry name" value="E3_binding"/>
    <property type="match status" value="1"/>
</dbReference>
<dbReference type="AlphaFoldDB" id="A0A8C2VTD8"/>
<dbReference type="InterPro" id="IPR004167">
    <property type="entry name" value="PSBD"/>
</dbReference>
<name>A0A8C2VTD8_CHILA</name>
<dbReference type="OMA" id="MPFCIKA"/>
<dbReference type="GeneTree" id="ENSGT00940000156750"/>
<dbReference type="Ensembl" id="ENSCLAT00000019484.1">
    <property type="protein sequence ID" value="ENSCLAP00000019296.1"/>
    <property type="gene ID" value="ENSCLAG00000013220.1"/>
</dbReference>
<dbReference type="Proteomes" id="UP000694398">
    <property type="component" value="Unassembled WGS sequence"/>
</dbReference>
<feature type="domain" description="Peripheral subunit-binding (PSBD)" evidence="2">
    <location>
        <begin position="1"/>
        <end position="27"/>
    </location>
</feature>
<gene>
    <name evidence="3" type="primary">DBT</name>
</gene>
<evidence type="ECO:0000259" key="2">
    <source>
        <dbReference type="PROSITE" id="PS51826"/>
    </source>
</evidence>
<keyword evidence="4" id="KW-1185">Reference proteome</keyword>
<evidence type="ECO:0000313" key="3">
    <source>
        <dbReference type="Ensembl" id="ENSCLAP00000019296.1"/>
    </source>
</evidence>
<proteinExistence type="inferred from homology"/>
<protein>
    <submittedName>
        <fullName evidence="3">Dihydrolipoamide branched chain transacylase E2</fullName>
    </submittedName>
</protein>
<reference evidence="3" key="1">
    <citation type="submission" date="2025-08" db="UniProtKB">
        <authorList>
            <consortium name="Ensembl"/>
        </authorList>
    </citation>
    <scope>IDENTIFICATION</scope>
</reference>
<evidence type="ECO:0000313" key="4">
    <source>
        <dbReference type="Proteomes" id="UP000694398"/>
    </source>
</evidence>
<evidence type="ECO:0000256" key="1">
    <source>
        <dbReference type="ARBA" id="ARBA00007317"/>
    </source>
</evidence>
<dbReference type="GO" id="GO:0016746">
    <property type="term" value="F:acyltransferase activity"/>
    <property type="evidence" value="ECO:0007669"/>
    <property type="project" value="InterPro"/>
</dbReference>
<dbReference type="InterPro" id="IPR036625">
    <property type="entry name" value="E3-bd_dom_sf"/>
</dbReference>
<organism evidence="3 4">
    <name type="scientific">Chinchilla lanigera</name>
    <name type="common">Long-tailed chinchilla</name>
    <name type="synonym">Chinchilla villidera</name>
    <dbReference type="NCBI Taxonomy" id="34839"/>
    <lineage>
        <taxon>Eukaryota</taxon>
        <taxon>Metazoa</taxon>
        <taxon>Chordata</taxon>
        <taxon>Craniata</taxon>
        <taxon>Vertebrata</taxon>
        <taxon>Euteleostomi</taxon>
        <taxon>Mammalia</taxon>
        <taxon>Eutheria</taxon>
        <taxon>Euarchontoglires</taxon>
        <taxon>Glires</taxon>
        <taxon>Rodentia</taxon>
        <taxon>Hystricomorpha</taxon>
        <taxon>Chinchillidae</taxon>
        <taxon>Chinchilla</taxon>
    </lineage>
</organism>
<dbReference type="Gene3D" id="4.10.320.10">
    <property type="entry name" value="E3-binding domain"/>
    <property type="match status" value="1"/>
</dbReference>
<sequence>MENNIKLSEVVGSGKNGRILKEDILNY</sequence>
<comment type="similarity">
    <text evidence="1">Belongs to the 2-oxoacid dehydrogenase family.</text>
</comment>